<evidence type="ECO:0000313" key="3">
    <source>
        <dbReference type="Proteomes" id="UP001311915"/>
    </source>
</evidence>
<organism evidence="2 3">
    <name type="scientific">Solanum pinnatisectum</name>
    <name type="common">tansyleaf nightshade</name>
    <dbReference type="NCBI Taxonomy" id="50273"/>
    <lineage>
        <taxon>Eukaryota</taxon>
        <taxon>Viridiplantae</taxon>
        <taxon>Streptophyta</taxon>
        <taxon>Embryophyta</taxon>
        <taxon>Tracheophyta</taxon>
        <taxon>Spermatophyta</taxon>
        <taxon>Magnoliopsida</taxon>
        <taxon>eudicotyledons</taxon>
        <taxon>Gunneridae</taxon>
        <taxon>Pentapetalae</taxon>
        <taxon>asterids</taxon>
        <taxon>lamiids</taxon>
        <taxon>Solanales</taxon>
        <taxon>Solanaceae</taxon>
        <taxon>Solanoideae</taxon>
        <taxon>Solaneae</taxon>
        <taxon>Solanum</taxon>
    </lineage>
</organism>
<name>A0AAV9LEU7_9SOLN</name>
<gene>
    <name evidence="2" type="ORF">R3W88_026527</name>
</gene>
<dbReference type="Pfam" id="PF14111">
    <property type="entry name" value="DUF4283"/>
    <property type="match status" value="1"/>
</dbReference>
<keyword evidence="3" id="KW-1185">Reference proteome</keyword>
<dbReference type="InterPro" id="IPR025558">
    <property type="entry name" value="DUF4283"/>
</dbReference>
<evidence type="ECO:0000259" key="1">
    <source>
        <dbReference type="Pfam" id="PF14111"/>
    </source>
</evidence>
<dbReference type="PANTHER" id="PTHR34427:SF10">
    <property type="entry name" value="DUF4283 DOMAIN-CONTAINING PROTEIN"/>
    <property type="match status" value="1"/>
</dbReference>
<evidence type="ECO:0000313" key="2">
    <source>
        <dbReference type="EMBL" id="KAK4723748.1"/>
    </source>
</evidence>
<reference evidence="2 3" key="1">
    <citation type="submission" date="2023-10" db="EMBL/GenBank/DDBJ databases">
        <title>Genome-Wide Identification Analysis in wild type Solanum Pinnatisectum Reveals Some Genes Defensing Phytophthora Infestans.</title>
        <authorList>
            <person name="Sun C."/>
        </authorList>
    </citation>
    <scope>NUCLEOTIDE SEQUENCE [LARGE SCALE GENOMIC DNA]</scope>
    <source>
        <strain evidence="2">LQN</strain>
        <tissue evidence="2">Leaf</tissue>
    </source>
</reference>
<dbReference type="PANTHER" id="PTHR34427">
    <property type="entry name" value="DUF4283 DOMAIN PROTEIN"/>
    <property type="match status" value="1"/>
</dbReference>
<dbReference type="EMBL" id="JAWPEI010000006">
    <property type="protein sequence ID" value="KAK4723748.1"/>
    <property type="molecule type" value="Genomic_DNA"/>
</dbReference>
<dbReference type="Proteomes" id="UP001311915">
    <property type="component" value="Unassembled WGS sequence"/>
</dbReference>
<comment type="caution">
    <text evidence="2">The sequence shown here is derived from an EMBL/GenBank/DDBJ whole genome shotgun (WGS) entry which is preliminary data.</text>
</comment>
<feature type="domain" description="DUF4283" evidence="1">
    <location>
        <begin position="184"/>
        <end position="240"/>
    </location>
</feature>
<dbReference type="AlphaFoldDB" id="A0AAV9LEU7"/>
<protein>
    <recommendedName>
        <fullName evidence="1">DUF4283 domain-containing protein</fullName>
    </recommendedName>
</protein>
<sequence length="380" mass="44373">MDNRIYFRSGGKSFDTTLASSRSELWYEWVESSRLRFSRMVLSREALLWISQRFKEASNYKGKVYKIWKCRDRATYLFCSMKFNKFCHYILVITVTGESRTIIIVLENALNEGWLNVTLKLESIINKGLHSQEALNIKGAKKGRLVRGEKSFKEVLQNPRWSQGENVGGTYMDPKGAGPSYSENSLLRRCLVGSFPECDETPTRNDVRKWAHQTWIGVHNIQVFDMNGIQFLFEFQNERDWWSPLAGTYPLNTIFHWCWIRVLGLPLHLWSTGMMKEIGEKCGGWLETEEETELKNHLRWARIRVKGSSETISAFVKVEDREWRYRMPMWCEAPARVEKIKATNQQRCDNSPLIFGKKDECQTSGQREKGKRLLGVVQQI</sequence>
<proteinExistence type="predicted"/>
<accession>A0AAV9LEU7</accession>